<evidence type="ECO:0000256" key="15">
    <source>
        <dbReference type="ARBA" id="ARBA00023204"/>
    </source>
</evidence>
<dbReference type="GO" id="GO:0003887">
    <property type="term" value="F:DNA-directed DNA polymerase activity"/>
    <property type="evidence" value="ECO:0007669"/>
    <property type="project" value="UniProtKB-KW"/>
</dbReference>
<dbReference type="GO" id="GO:0005737">
    <property type="term" value="C:cytoplasm"/>
    <property type="evidence" value="ECO:0007669"/>
    <property type="project" value="UniProtKB-SubCell"/>
</dbReference>
<dbReference type="InterPro" id="IPR010996">
    <property type="entry name" value="HHH_MUS81"/>
</dbReference>
<feature type="domain" description="Helix-hairpin-helix DNA-binding motif class 1" evidence="22">
    <location>
        <begin position="118"/>
        <end position="137"/>
    </location>
</feature>
<feature type="domain" description="Helix-hairpin-helix DNA-binding motif class 1" evidence="22">
    <location>
        <begin position="83"/>
        <end position="102"/>
    </location>
</feature>
<evidence type="ECO:0000256" key="6">
    <source>
        <dbReference type="ARBA" id="ARBA00022481"/>
    </source>
</evidence>
<name>A0A0S1ST69_9BACT</name>
<evidence type="ECO:0000256" key="5">
    <source>
        <dbReference type="ARBA" id="ARBA00020020"/>
    </source>
</evidence>
<dbReference type="SUPFAM" id="SSF47802">
    <property type="entry name" value="DNA polymerase beta, N-terminal domain-like"/>
    <property type="match status" value="1"/>
</dbReference>
<evidence type="ECO:0000256" key="18">
    <source>
        <dbReference type="ARBA" id="ARBA00044632"/>
    </source>
</evidence>
<keyword evidence="8" id="KW-0808">Transferase</keyword>
<evidence type="ECO:0000256" key="16">
    <source>
        <dbReference type="ARBA" id="ARBA00035717"/>
    </source>
</evidence>
<evidence type="ECO:0000256" key="19">
    <source>
        <dbReference type="ARBA" id="ARBA00044678"/>
    </source>
</evidence>
<keyword evidence="15" id="KW-0234">DNA repair</keyword>
<dbReference type="Gene3D" id="1.10.150.110">
    <property type="entry name" value="DNA polymerase beta, N-terminal domain-like"/>
    <property type="match status" value="1"/>
</dbReference>
<dbReference type="GO" id="GO:0006303">
    <property type="term" value="P:double-strand break repair via nonhomologous end joining"/>
    <property type="evidence" value="ECO:0007669"/>
    <property type="project" value="TreeGrafter"/>
</dbReference>
<gene>
    <name evidence="24" type="ORF">PeribacterD1_0928</name>
</gene>
<dbReference type="Gene3D" id="3.30.210.10">
    <property type="entry name" value="DNA polymerase, thumb domain"/>
    <property type="match status" value="1"/>
</dbReference>
<dbReference type="InterPro" id="IPR002008">
    <property type="entry name" value="DNA_pol_X_beta-like"/>
</dbReference>
<organism evidence="24 25">
    <name type="scientific">Candidatus Peribacter riflensis</name>
    <dbReference type="NCBI Taxonomy" id="1735162"/>
    <lineage>
        <taxon>Bacteria</taxon>
        <taxon>Candidatus Peregrinibacteriota</taxon>
        <taxon>Candidatus Peribacteria</taxon>
        <taxon>Candidatus Peribacterales</taxon>
        <taxon>Candidatus Peribacteraceae</taxon>
        <taxon>Candidatus Peribacter</taxon>
    </lineage>
</organism>
<evidence type="ECO:0000256" key="8">
    <source>
        <dbReference type="ARBA" id="ARBA00022679"/>
    </source>
</evidence>
<keyword evidence="11" id="KW-0227">DNA damage</keyword>
<dbReference type="InterPro" id="IPR022312">
    <property type="entry name" value="DNA_pol_X"/>
</dbReference>
<keyword evidence="7" id="KW-0237">DNA synthesis</keyword>
<feature type="domain" description="DNA-directed DNA polymerase X" evidence="23">
    <location>
        <begin position="1"/>
        <end position="305"/>
    </location>
</feature>
<dbReference type="Gene3D" id="3.30.460.10">
    <property type="entry name" value="Beta Polymerase, domain 2"/>
    <property type="match status" value="1"/>
</dbReference>
<evidence type="ECO:0000256" key="11">
    <source>
        <dbReference type="ARBA" id="ARBA00022763"/>
    </source>
</evidence>
<dbReference type="STRING" id="1735162.PeribacterB2_0930"/>
<dbReference type="SUPFAM" id="SSF158702">
    <property type="entry name" value="Sec63 N-terminal domain-like"/>
    <property type="match status" value="1"/>
</dbReference>
<reference evidence="25" key="1">
    <citation type="submission" date="2015-10" db="EMBL/GenBank/DDBJ databases">
        <title>Analysis of five complete genome sequences for members of the class Peribacteria in the recently recognized Peregrinibacteria bacterial phylum.</title>
        <authorList>
            <person name="Anantharaman K."/>
            <person name="Brown C.T."/>
            <person name="Burstein D."/>
            <person name="Castelle C.J."/>
            <person name="Probst A.J."/>
            <person name="Thomas B.C."/>
            <person name="Williams K.H."/>
            <person name="Banfield J.F."/>
        </authorList>
    </citation>
    <scope>NUCLEOTIDE SEQUENCE [LARGE SCALE GENOMIC DNA]</scope>
</reference>
<evidence type="ECO:0000256" key="20">
    <source>
        <dbReference type="ARBA" id="ARBA00045548"/>
    </source>
</evidence>
<dbReference type="InterPro" id="IPR028207">
    <property type="entry name" value="DNA_pol_B_palm_palm"/>
</dbReference>
<feature type="domain" description="Helix-hairpin-helix DNA-binding motif class 1" evidence="22">
    <location>
        <begin position="43"/>
        <end position="62"/>
    </location>
</feature>
<dbReference type="InterPro" id="IPR027421">
    <property type="entry name" value="DNA_pol_lamdba_lyase_dom_sf"/>
</dbReference>
<comment type="catalytic activity">
    <reaction evidence="21">
        <text>DNA(n) + a 2'-deoxyribonucleoside 5'-triphosphate = DNA(n+1) + diphosphate</text>
        <dbReference type="Rhea" id="RHEA:22508"/>
        <dbReference type="Rhea" id="RHEA-COMP:17339"/>
        <dbReference type="Rhea" id="RHEA-COMP:17340"/>
        <dbReference type="ChEBI" id="CHEBI:33019"/>
        <dbReference type="ChEBI" id="CHEBI:61560"/>
        <dbReference type="ChEBI" id="CHEBI:173112"/>
        <dbReference type="EC" id="2.7.7.7"/>
    </reaction>
</comment>
<dbReference type="PANTHER" id="PTHR11276:SF28">
    <property type="entry name" value="DNA POLYMERASE LAMBDA"/>
    <property type="match status" value="1"/>
</dbReference>
<accession>A0A0S1ST69</accession>
<evidence type="ECO:0000256" key="3">
    <source>
        <dbReference type="ARBA" id="ARBA00012417"/>
    </source>
</evidence>
<dbReference type="Pfam" id="PF14716">
    <property type="entry name" value="HHH_8"/>
    <property type="match status" value="1"/>
</dbReference>
<dbReference type="AlphaFoldDB" id="A0A0S1ST69"/>
<keyword evidence="6" id="KW-0488">Methylation</keyword>
<dbReference type="KEGG" id="prf:PeribacterA2_0928"/>
<keyword evidence="9" id="KW-0548">Nucleotidyltransferase</keyword>
<dbReference type="EMBL" id="CP013065">
    <property type="protein sequence ID" value="ALM13594.1"/>
    <property type="molecule type" value="Genomic_DNA"/>
</dbReference>
<comment type="subcellular location">
    <subcellularLocation>
        <location evidence="2">Cytoplasm</location>
    </subcellularLocation>
</comment>
<sequence length="311" mass="34534">MLLHQIAALLEEQGVAFKPAAYRHAAKILEELKRDVSAFKDIEQLEALPGIGESIARKIQEYLQTGRIAALDKLLGAQGGIPPALILVEGLGPKRARQLQMALGIQSVADLIKAAETGKLKGLPGFSATMQAKVLENARRVTERMRRFPREEVKDDVAALLRKIRGVQGIEQCEVAGSFRREKETVGDIDVLVVTQSAKAVSDAIAELPMVRDVVAHGEKKLSFDLQAGIRVDIRFVRRDQWGAALLYFTGDKGHNIMLRKKAIQRGWKLNEYGLFHGEKVIASREEEDIYKALGFTFIHPPERTDTLPEV</sequence>
<dbReference type="Pfam" id="PF14520">
    <property type="entry name" value="HHH_5"/>
    <property type="match status" value="1"/>
</dbReference>
<dbReference type="SMART" id="SM00278">
    <property type="entry name" value="HhH1"/>
    <property type="match status" value="3"/>
</dbReference>
<keyword evidence="13" id="KW-0239">DNA-directed DNA polymerase</keyword>
<dbReference type="PRINTS" id="PR00870">
    <property type="entry name" value="DNAPOLXBETA"/>
</dbReference>
<dbReference type="SUPFAM" id="SSF81301">
    <property type="entry name" value="Nucleotidyltransferase"/>
    <property type="match status" value="1"/>
</dbReference>
<dbReference type="Gene3D" id="1.10.150.20">
    <property type="entry name" value="5' to 3' exonuclease, C-terminal subdomain"/>
    <property type="match status" value="1"/>
</dbReference>
<dbReference type="InterPro" id="IPR029398">
    <property type="entry name" value="PolB_thumb"/>
</dbReference>
<dbReference type="EC" id="2.7.7.7" evidence="3"/>
<dbReference type="InterPro" id="IPR043519">
    <property type="entry name" value="NT_sf"/>
</dbReference>
<accession>A0A0S1SW33</accession>
<evidence type="ECO:0000256" key="7">
    <source>
        <dbReference type="ARBA" id="ARBA00022634"/>
    </source>
</evidence>
<dbReference type="SMART" id="SM00483">
    <property type="entry name" value="POLXc"/>
    <property type="match status" value="1"/>
</dbReference>
<evidence type="ECO:0000256" key="1">
    <source>
        <dbReference type="ARBA" id="ARBA00001946"/>
    </source>
</evidence>
<accession>A0A0S1SK49</accession>
<keyword evidence="10" id="KW-0235">DNA replication</keyword>
<dbReference type="PANTHER" id="PTHR11276">
    <property type="entry name" value="DNA POLYMERASE TYPE-X FAMILY MEMBER"/>
    <property type="match status" value="1"/>
</dbReference>
<keyword evidence="14" id="KW-0915">Sodium</keyword>
<dbReference type="GO" id="GO:0003677">
    <property type="term" value="F:DNA binding"/>
    <property type="evidence" value="ECO:0007669"/>
    <property type="project" value="InterPro"/>
</dbReference>
<evidence type="ECO:0000259" key="23">
    <source>
        <dbReference type="SMART" id="SM00483"/>
    </source>
</evidence>
<dbReference type="InterPro" id="IPR037160">
    <property type="entry name" value="DNA_Pol_thumb_sf"/>
</dbReference>
<dbReference type="CDD" id="cd00141">
    <property type="entry name" value="NT_POLXc"/>
    <property type="match status" value="1"/>
</dbReference>
<evidence type="ECO:0000256" key="2">
    <source>
        <dbReference type="ARBA" id="ARBA00004496"/>
    </source>
</evidence>
<protein>
    <recommendedName>
        <fullName evidence="5">DNA polymerase beta</fullName>
        <ecNumber evidence="3">2.7.7.7</ecNumber>
        <ecNumber evidence="4">4.2.99.18</ecNumber>
    </recommendedName>
    <alternativeName>
        <fullName evidence="16">5'-deoxyribose-phosphate lyase</fullName>
    </alternativeName>
    <alternativeName>
        <fullName evidence="17">AP lyase</fullName>
    </alternativeName>
</protein>
<dbReference type="InterPro" id="IPR002054">
    <property type="entry name" value="DNA-dir_DNA_pol_X"/>
</dbReference>
<accession>A0A0S1SM30</accession>
<reference evidence="24 25" key="2">
    <citation type="journal article" date="2016" name="PeerJ">
        <title>Analysis of five complete genome sequences for members of the class Peribacteria in the recently recognized Peregrinibacteria bacterial phylum.</title>
        <authorList>
            <person name="Anantharaman K."/>
            <person name="Brown C.T."/>
            <person name="Burstein D."/>
            <person name="Castelle C.J."/>
            <person name="Probst A.J."/>
            <person name="Thomas B.C."/>
            <person name="Williams K.H."/>
            <person name="Banfield J.F."/>
        </authorList>
    </citation>
    <scope>NUCLEOTIDE SEQUENCE [LARGE SCALE GENOMIC DNA]</scope>
    <source>
        <strain evidence="24">RIFOXYD1_FULL_PER-ii_59_16</strain>
    </source>
</reference>
<dbReference type="InterPro" id="IPR003583">
    <property type="entry name" value="Hlx-hairpin-Hlx_DNA-bd_motif"/>
</dbReference>
<comment type="cofactor">
    <cofactor evidence="1">
        <name>Mg(2+)</name>
        <dbReference type="ChEBI" id="CHEBI:18420"/>
    </cofactor>
</comment>
<evidence type="ECO:0000256" key="9">
    <source>
        <dbReference type="ARBA" id="ARBA00022695"/>
    </source>
</evidence>
<dbReference type="Pfam" id="PF14791">
    <property type="entry name" value="DNA_pol_B_thumb"/>
    <property type="match status" value="1"/>
</dbReference>
<comment type="function">
    <text evidence="20">Repair polymerase that plays a key role in base-excision repair. During this process, the damaged base is excised by specific DNA glycosylases, the DNA backbone is nicked at the abasic site by an apurinic/apyrimidic (AP) endonuclease, and POLB removes 5'-deoxyribose-phosphate from the preincised AP site acting as a 5'-deoxyribose-phosphate lyase (5'-dRP lyase); through its DNA polymerase activity, it adds one nucleotide to the 3' end of the arising single-nucleotide gap. Conducts 'gap-filling' DNA synthesis in a stepwise distributive fashion rather than in a processive fashion as for other DNA polymerases. It is also able to cleave sugar-phosphate bonds 3' to an intact AP site, acting as an AP lyase.</text>
</comment>
<dbReference type="GO" id="GO:0140078">
    <property type="term" value="F:class I DNA-(apurinic or apyrimidinic site) endonuclease activity"/>
    <property type="evidence" value="ECO:0007669"/>
    <property type="project" value="UniProtKB-EC"/>
</dbReference>
<evidence type="ECO:0000313" key="24">
    <source>
        <dbReference type="EMBL" id="ALM13594.1"/>
    </source>
</evidence>
<proteinExistence type="predicted"/>
<evidence type="ECO:0000313" key="25">
    <source>
        <dbReference type="Proteomes" id="UP000069135"/>
    </source>
</evidence>
<evidence type="ECO:0000256" key="12">
    <source>
        <dbReference type="ARBA" id="ARBA00022843"/>
    </source>
</evidence>
<dbReference type="EC" id="4.2.99.18" evidence="4"/>
<accession>A0A0S1SM89</accession>
<evidence type="ECO:0000259" key="22">
    <source>
        <dbReference type="SMART" id="SM00278"/>
    </source>
</evidence>
<evidence type="ECO:0000256" key="13">
    <source>
        <dbReference type="ARBA" id="ARBA00022932"/>
    </source>
</evidence>
<evidence type="ECO:0000256" key="14">
    <source>
        <dbReference type="ARBA" id="ARBA00023053"/>
    </source>
</evidence>
<evidence type="ECO:0000256" key="21">
    <source>
        <dbReference type="ARBA" id="ARBA00049244"/>
    </source>
</evidence>
<keyword evidence="12" id="KW-0832">Ubl conjugation</keyword>
<evidence type="ECO:0000256" key="10">
    <source>
        <dbReference type="ARBA" id="ARBA00022705"/>
    </source>
</evidence>
<evidence type="ECO:0000256" key="17">
    <source>
        <dbReference type="ARBA" id="ARBA00035726"/>
    </source>
</evidence>
<comment type="catalytic activity">
    <reaction evidence="18">
        <text>2'-deoxyribonucleotide-(2'-deoxyribose 5'-phosphate)-2'-deoxyribonucleotide-DNA = a 3'-end 2'-deoxyribonucleotide-(2,3-dehydro-2,3-deoxyribose 5'-phosphate)-DNA + a 5'-end 5'-phospho-2'-deoxyribonucleoside-DNA + H(+)</text>
        <dbReference type="Rhea" id="RHEA:66592"/>
        <dbReference type="Rhea" id="RHEA-COMP:13180"/>
        <dbReference type="Rhea" id="RHEA-COMP:16897"/>
        <dbReference type="Rhea" id="RHEA-COMP:17067"/>
        <dbReference type="ChEBI" id="CHEBI:15378"/>
        <dbReference type="ChEBI" id="CHEBI:136412"/>
        <dbReference type="ChEBI" id="CHEBI:157695"/>
        <dbReference type="ChEBI" id="CHEBI:167181"/>
        <dbReference type="EC" id="4.2.99.18"/>
    </reaction>
</comment>
<evidence type="ECO:0000256" key="4">
    <source>
        <dbReference type="ARBA" id="ARBA00012720"/>
    </source>
</evidence>
<comment type="catalytic activity">
    <reaction evidence="19">
        <text>a 5'-end 2'-deoxyribose-2'-deoxyribonucleotide-DNA = (2E,4S)-4-hydroxypenten-2-al-5-phosphate + a 5'-end 5'-phospho-2'-deoxyribonucleoside-DNA + H(+)</text>
        <dbReference type="Rhea" id="RHEA:76255"/>
        <dbReference type="Rhea" id="RHEA-COMP:13180"/>
        <dbReference type="Rhea" id="RHEA-COMP:18657"/>
        <dbReference type="ChEBI" id="CHEBI:15378"/>
        <dbReference type="ChEBI" id="CHEBI:136412"/>
        <dbReference type="ChEBI" id="CHEBI:195194"/>
        <dbReference type="ChEBI" id="CHEBI:195195"/>
    </reaction>
</comment>
<dbReference type="Proteomes" id="UP000069135">
    <property type="component" value="Chromosome"/>
</dbReference>
<dbReference type="Pfam" id="PF14792">
    <property type="entry name" value="DNA_pol_B_palm"/>
    <property type="match status" value="1"/>
</dbReference>